<comment type="caution">
    <text evidence="14">The sequence shown here is derived from an EMBL/GenBank/DDBJ whole genome shotgun (WGS) entry which is preliminary data.</text>
</comment>
<dbReference type="InterPro" id="IPR013377">
    <property type="entry name" value="FlgJ"/>
</dbReference>
<dbReference type="GO" id="GO:0071973">
    <property type="term" value="P:bacterial-type flagellum-dependent cell motility"/>
    <property type="evidence" value="ECO:0007669"/>
    <property type="project" value="TreeGrafter"/>
</dbReference>
<evidence type="ECO:0000256" key="2">
    <source>
        <dbReference type="ARBA" id="ARBA00004418"/>
    </source>
</evidence>
<evidence type="ECO:0000256" key="5">
    <source>
        <dbReference type="ARBA" id="ARBA00013433"/>
    </source>
</evidence>
<evidence type="ECO:0000256" key="10">
    <source>
        <dbReference type="ARBA" id="ARBA00023316"/>
    </source>
</evidence>
<organism evidence="14 15">
    <name type="scientific">Alishewanella agri BL06</name>
    <dbReference type="NCBI Taxonomy" id="1195246"/>
    <lineage>
        <taxon>Bacteria</taxon>
        <taxon>Pseudomonadati</taxon>
        <taxon>Pseudomonadota</taxon>
        <taxon>Gammaproteobacteria</taxon>
        <taxon>Alteromonadales</taxon>
        <taxon>Alteromonadaceae</taxon>
        <taxon>Alishewanella</taxon>
    </lineage>
</organism>
<dbReference type="EMBL" id="AKKU01000001">
    <property type="protein sequence ID" value="EIW90250.1"/>
    <property type="molecule type" value="Genomic_DNA"/>
</dbReference>
<dbReference type="Pfam" id="PF01832">
    <property type="entry name" value="Glucosaminidase"/>
    <property type="match status" value="1"/>
</dbReference>
<evidence type="ECO:0000256" key="3">
    <source>
        <dbReference type="ARBA" id="ARBA00006880"/>
    </source>
</evidence>
<dbReference type="PANTHER" id="PTHR33308:SF9">
    <property type="entry name" value="PEPTIDOGLYCAN HYDROLASE FLGJ"/>
    <property type="match status" value="1"/>
</dbReference>
<dbReference type="InterPro" id="IPR019301">
    <property type="entry name" value="Flagellar_prot_FlgJ_N"/>
</dbReference>
<dbReference type="RefSeq" id="WP_008983028.1">
    <property type="nucleotide sequence ID" value="NZ_AKKU01000001.1"/>
</dbReference>
<feature type="region of interest" description="Disordered" evidence="12">
    <location>
        <begin position="176"/>
        <end position="199"/>
    </location>
</feature>
<dbReference type="STRING" id="1195246.AGRI_00225"/>
<keyword evidence="9" id="KW-0326">Glycosidase</keyword>
<keyword evidence="6" id="KW-0574">Periplasm</keyword>
<comment type="similarity">
    <text evidence="4">In the C-terminal section; belongs to the glycosyl hydrolase 73 family.</text>
</comment>
<reference evidence="14 15" key="1">
    <citation type="journal article" date="2012" name="J. Bacteriol.">
        <title>Genome Sequence of Pectin-Degrading Alishewanella agri, Isolated from Landfill Soil.</title>
        <authorList>
            <person name="Kim J."/>
            <person name="Jung J."/>
            <person name="Sung J.S."/>
            <person name="Chun J."/>
            <person name="Park W."/>
        </authorList>
    </citation>
    <scope>NUCLEOTIDE SEQUENCE [LARGE SCALE GENOMIC DNA]</scope>
    <source>
        <strain evidence="14 15">BL06</strain>
    </source>
</reference>
<dbReference type="Gene3D" id="1.10.530.10">
    <property type="match status" value="1"/>
</dbReference>
<dbReference type="FunFam" id="2.10.70.40:FF:000001">
    <property type="entry name" value="Flagellar assembly peptidoglycan hydrolase FlgJ"/>
    <property type="match status" value="1"/>
</dbReference>
<evidence type="ECO:0000256" key="1">
    <source>
        <dbReference type="ARBA" id="ARBA00002954"/>
    </source>
</evidence>
<dbReference type="NCBIfam" id="TIGR02541">
    <property type="entry name" value="flagell_FlgJ"/>
    <property type="match status" value="1"/>
</dbReference>
<dbReference type="GO" id="GO:0042597">
    <property type="term" value="C:periplasmic space"/>
    <property type="evidence" value="ECO:0007669"/>
    <property type="project" value="UniProtKB-SubCell"/>
</dbReference>
<feature type="compositionally biased region" description="Polar residues" evidence="12">
    <location>
        <begin position="182"/>
        <end position="199"/>
    </location>
</feature>
<dbReference type="eggNOG" id="COG3951">
    <property type="taxonomic scope" value="Bacteria"/>
</dbReference>
<dbReference type="InterPro" id="IPR002901">
    <property type="entry name" value="MGlyc_endo_b_GlcNAc-like_dom"/>
</dbReference>
<keyword evidence="14" id="KW-0969">Cilium</keyword>
<keyword evidence="8" id="KW-0378">Hydrolase</keyword>
<gene>
    <name evidence="14" type="primary">flgJ</name>
    <name evidence="14" type="ORF">AGRI_00225</name>
</gene>
<keyword evidence="14" id="KW-0966">Cell projection</keyword>
<protein>
    <recommendedName>
        <fullName evidence="5">Peptidoglycan hydrolase FlgJ</fullName>
    </recommendedName>
    <alternativeName>
        <fullName evidence="11">Muramidase FlgJ</fullName>
    </alternativeName>
</protein>
<dbReference type="GO" id="GO:0044780">
    <property type="term" value="P:bacterial-type flagellum assembly"/>
    <property type="evidence" value="ECO:0007669"/>
    <property type="project" value="InterPro"/>
</dbReference>
<evidence type="ECO:0000256" key="7">
    <source>
        <dbReference type="ARBA" id="ARBA00022795"/>
    </source>
</evidence>
<dbReference type="eggNOG" id="COG1705">
    <property type="taxonomic scope" value="Bacteria"/>
</dbReference>
<dbReference type="InterPro" id="IPR051056">
    <property type="entry name" value="Glycosyl_Hydrolase_73"/>
</dbReference>
<evidence type="ECO:0000256" key="6">
    <source>
        <dbReference type="ARBA" id="ARBA00022764"/>
    </source>
</evidence>
<dbReference type="SMART" id="SM00047">
    <property type="entry name" value="LYZ2"/>
    <property type="match status" value="1"/>
</dbReference>
<evidence type="ECO:0000259" key="13">
    <source>
        <dbReference type="SMART" id="SM00047"/>
    </source>
</evidence>
<comment type="similarity">
    <text evidence="3">In the N-terminal section; belongs to the FlgJ family.</text>
</comment>
<evidence type="ECO:0000256" key="9">
    <source>
        <dbReference type="ARBA" id="ARBA00023295"/>
    </source>
</evidence>
<keyword evidence="15" id="KW-1185">Reference proteome</keyword>
<evidence type="ECO:0000313" key="15">
    <source>
        <dbReference type="Proteomes" id="UP000035062"/>
    </source>
</evidence>
<dbReference type="GO" id="GO:0016798">
    <property type="term" value="F:hydrolase activity, acting on glycosyl bonds"/>
    <property type="evidence" value="ECO:0007669"/>
    <property type="project" value="UniProtKB-KW"/>
</dbReference>
<keyword evidence="7" id="KW-1005">Bacterial flagellum biogenesis</keyword>
<comment type="subcellular location">
    <subcellularLocation>
        <location evidence="2">Periplasm</location>
    </subcellularLocation>
</comment>
<dbReference type="Pfam" id="PF10135">
    <property type="entry name" value="Rod-binding"/>
    <property type="match status" value="1"/>
</dbReference>
<keyword evidence="10" id="KW-0961">Cell wall biogenesis/degradation</keyword>
<dbReference type="PATRIC" id="fig|1195246.3.peg.45"/>
<evidence type="ECO:0000256" key="11">
    <source>
        <dbReference type="ARBA" id="ARBA00030835"/>
    </source>
</evidence>
<feature type="domain" description="Mannosyl-glycoprotein endo-beta-N-acetylglucosamidase-like" evidence="13">
    <location>
        <begin position="199"/>
        <end position="356"/>
    </location>
</feature>
<dbReference type="Gene3D" id="2.10.70.40">
    <property type="entry name" value="peptidoglycan hydrolase"/>
    <property type="match status" value="1"/>
</dbReference>
<sequence length="374" mass="41078">MNGAKLQHSYHDLQSLQQIRSASKKDEQGALRQAAEQFEAIFFNMLLKSMRQANKAFEAEGLMNSQTTEFYRDMHDNQMATDLAQKGSLGLADILVQQLDPTAAAKNRQQAAALLLPGEQNRELAMPQAQQFNEQPEMALLQAQSAQQLVQAGVIQPGRRDASVLTPLLEKLQQQREKAAQSAVQQTTTPDLAKTQTSPAPWQVDSPVAFIKSLLPAARKAAGALGLDPLALIAQAALETGWGKRMIKTANGDNSFNLFGIKASRNWQGDTAVVDTLEYRQGVARKEQAKFRAYTSPEDSLRDYTEFIANSLRYQQAVAAAAEPAAYFSELQAAGYATDPNYAQKIMSVYRSTAFEQVRAELESTQDFAAAADE</sequence>
<accession>I9DVR6</accession>
<evidence type="ECO:0000256" key="8">
    <source>
        <dbReference type="ARBA" id="ARBA00022801"/>
    </source>
</evidence>
<keyword evidence="14" id="KW-0282">Flagellum</keyword>
<name>I9DVR6_9ALTE</name>
<dbReference type="AlphaFoldDB" id="I9DVR6"/>
<dbReference type="GO" id="GO:0004040">
    <property type="term" value="F:amidase activity"/>
    <property type="evidence" value="ECO:0007669"/>
    <property type="project" value="InterPro"/>
</dbReference>
<evidence type="ECO:0000313" key="14">
    <source>
        <dbReference type="EMBL" id="EIW90250.1"/>
    </source>
</evidence>
<evidence type="ECO:0000256" key="12">
    <source>
        <dbReference type="SAM" id="MobiDB-lite"/>
    </source>
</evidence>
<evidence type="ECO:0000256" key="4">
    <source>
        <dbReference type="ARBA" id="ARBA00007974"/>
    </source>
</evidence>
<proteinExistence type="inferred from homology"/>
<dbReference type="PANTHER" id="PTHR33308">
    <property type="entry name" value="PEPTIDOGLYCAN HYDROLASE FLGJ"/>
    <property type="match status" value="1"/>
</dbReference>
<comment type="function">
    <text evidence="1">Flagellum-specific muramidase which hydrolyzes the peptidoglycan layer to assemble the rod structure in the periplasmic space.</text>
</comment>
<dbReference type="Proteomes" id="UP000035062">
    <property type="component" value="Unassembled WGS sequence"/>
</dbReference>
<dbReference type="GO" id="GO:0071555">
    <property type="term" value="P:cell wall organization"/>
    <property type="evidence" value="ECO:0007669"/>
    <property type="project" value="UniProtKB-KW"/>
</dbReference>